<dbReference type="RefSeq" id="WP_064540170.1">
    <property type="nucleotide sequence ID" value="NZ_LXEQ01000001.1"/>
</dbReference>
<dbReference type="Proteomes" id="UP000078407">
    <property type="component" value="Unassembled WGS sequence"/>
</dbReference>
<dbReference type="Gene3D" id="3.40.50.300">
    <property type="entry name" value="P-loop containing nucleotide triphosphate hydrolases"/>
    <property type="match status" value="1"/>
</dbReference>
<dbReference type="EC" id="3.6.1.15" evidence="6"/>
<comment type="similarity">
    <text evidence="1 4">Belongs to the AAA ATPase family.</text>
</comment>
<evidence type="ECO:0000256" key="4">
    <source>
        <dbReference type="RuleBase" id="RU003651"/>
    </source>
</evidence>
<dbReference type="InterPro" id="IPR003959">
    <property type="entry name" value="ATPase_AAA_core"/>
</dbReference>
<evidence type="ECO:0000259" key="5">
    <source>
        <dbReference type="SMART" id="SM00382"/>
    </source>
</evidence>
<evidence type="ECO:0000313" key="6">
    <source>
        <dbReference type="EMBL" id="OAT33499.1"/>
    </source>
</evidence>
<keyword evidence="3 4" id="KW-0067">ATP-binding</keyword>
<evidence type="ECO:0000313" key="7">
    <source>
        <dbReference type="Proteomes" id="UP000078407"/>
    </source>
</evidence>
<accession>A0ABX2WEE1</accession>
<dbReference type="SUPFAM" id="SSF52540">
    <property type="entry name" value="P-loop containing nucleoside triphosphate hydrolases"/>
    <property type="match status" value="1"/>
</dbReference>
<protein>
    <submittedName>
        <fullName evidence="6">AAA+ family ATPase</fullName>
        <ecNumber evidence="6">3.6.1.15</ecNumber>
    </submittedName>
</protein>
<dbReference type="CDD" id="cd19481">
    <property type="entry name" value="RecA-like_protease"/>
    <property type="match status" value="1"/>
</dbReference>
<dbReference type="EMBL" id="LXEQ01000001">
    <property type="protein sequence ID" value="OAT33499.1"/>
    <property type="molecule type" value="Genomic_DNA"/>
</dbReference>
<evidence type="ECO:0000256" key="3">
    <source>
        <dbReference type="ARBA" id="ARBA00022840"/>
    </source>
</evidence>
<dbReference type="Pfam" id="PF00004">
    <property type="entry name" value="AAA"/>
    <property type="match status" value="1"/>
</dbReference>
<dbReference type="InterPro" id="IPR003593">
    <property type="entry name" value="AAA+_ATPase"/>
</dbReference>
<feature type="domain" description="AAA+ ATPase" evidence="5">
    <location>
        <begin position="70"/>
        <end position="217"/>
    </location>
</feature>
<dbReference type="InterPro" id="IPR050221">
    <property type="entry name" value="26S_Proteasome_ATPase"/>
</dbReference>
<name>A0ABX2WEE1_9ENTR</name>
<reference evidence="6 7" key="1">
    <citation type="submission" date="2016-04" db="EMBL/GenBank/DDBJ databases">
        <title>ATOL: Assembling a taxonomically balanced genome-scale reconstruction of the evolutionary history of the Enterobacteriaceae.</title>
        <authorList>
            <person name="Plunkett G.III."/>
            <person name="Neeno-Eckwall E.C."/>
            <person name="Glasner J.D."/>
            <person name="Perna N.T."/>
        </authorList>
    </citation>
    <scope>NUCLEOTIDE SEQUENCE [LARGE SCALE GENOMIC DNA]</scope>
    <source>
        <strain evidence="6 7">ATCC 51602</strain>
    </source>
</reference>
<dbReference type="PROSITE" id="PS00674">
    <property type="entry name" value="AAA"/>
    <property type="match status" value="1"/>
</dbReference>
<evidence type="ECO:0000256" key="2">
    <source>
        <dbReference type="ARBA" id="ARBA00022741"/>
    </source>
</evidence>
<dbReference type="InterPro" id="IPR003960">
    <property type="entry name" value="ATPase_AAA_CS"/>
</dbReference>
<gene>
    <name evidence="6" type="ORF">M976_00247</name>
</gene>
<dbReference type="GO" id="GO:0017111">
    <property type="term" value="F:ribonucleoside triphosphate phosphatase activity"/>
    <property type="evidence" value="ECO:0007669"/>
    <property type="project" value="UniProtKB-EC"/>
</dbReference>
<comment type="caution">
    <text evidence="6">The sequence shown here is derived from an EMBL/GenBank/DDBJ whole genome shotgun (WGS) entry which is preliminary data.</text>
</comment>
<keyword evidence="6" id="KW-0378">Hydrolase</keyword>
<dbReference type="SMART" id="SM00382">
    <property type="entry name" value="AAA"/>
    <property type="match status" value="1"/>
</dbReference>
<organism evidence="6 7">
    <name type="scientific">Buttiauxella ferragutiae ATCC 51602</name>
    <dbReference type="NCBI Taxonomy" id="1354252"/>
    <lineage>
        <taxon>Bacteria</taxon>
        <taxon>Pseudomonadati</taxon>
        <taxon>Pseudomonadota</taxon>
        <taxon>Gammaproteobacteria</taxon>
        <taxon>Enterobacterales</taxon>
        <taxon>Enterobacteriaceae</taxon>
        <taxon>Buttiauxella</taxon>
    </lineage>
</organism>
<keyword evidence="7" id="KW-1185">Reference proteome</keyword>
<keyword evidence="2 4" id="KW-0547">Nucleotide-binding</keyword>
<dbReference type="PANTHER" id="PTHR23073">
    <property type="entry name" value="26S PROTEASOME REGULATORY SUBUNIT"/>
    <property type="match status" value="1"/>
</dbReference>
<proteinExistence type="inferred from homology"/>
<dbReference type="InterPro" id="IPR027417">
    <property type="entry name" value="P-loop_NTPase"/>
</dbReference>
<evidence type="ECO:0000256" key="1">
    <source>
        <dbReference type="ARBA" id="ARBA00006914"/>
    </source>
</evidence>
<sequence length="299" mass="33244">MNQQSKIFDSETPLPDDTLIARQKTLLGFDDRFQRVHHQLRLLLNLGKLGTWSSTFHQQQLPLCNLVSDQYPLVIFYGDVGTGKTATAECIANMLAKESGAEDSVLFKMSNRVRGSGKVGEMGTLINQAFSEVVKSAGKTRRGILIIDEGDSLAASRTQEHSHHEDKVAVNTLIQCIDDLRQYKGRVVVFLCTNRLSVLDAALLRRAAVVEEFTRPNEQARLALFNMDLQGLNFSSEQMSCLVDATGPREGKPGWTFSDIRTRLYPAALAKAFPDNPLTFDILNQTALSLMPSPVMEDR</sequence>